<sequence length="52" mass="5467">MTWHTATVPPTDLAAALASIQRVHGTVISSRPEPDGIHLTWTTSSASGGNLR</sequence>
<organism evidence="2 3">
    <name type="scientific">Nocardioides ginsengisegetis</name>
    <dbReference type="NCBI Taxonomy" id="661491"/>
    <lineage>
        <taxon>Bacteria</taxon>
        <taxon>Bacillati</taxon>
        <taxon>Actinomycetota</taxon>
        <taxon>Actinomycetes</taxon>
        <taxon>Propionibacteriales</taxon>
        <taxon>Nocardioidaceae</taxon>
        <taxon>Nocardioides</taxon>
    </lineage>
</organism>
<proteinExistence type="predicted"/>
<keyword evidence="3" id="KW-1185">Reference proteome</keyword>
<dbReference type="AlphaFoldDB" id="A0A7W3P8I4"/>
<feature type="region of interest" description="Disordered" evidence="1">
    <location>
        <begin position="29"/>
        <end position="52"/>
    </location>
</feature>
<name>A0A7W3P8I4_9ACTN</name>
<feature type="compositionally biased region" description="Polar residues" evidence="1">
    <location>
        <begin position="40"/>
        <end position="52"/>
    </location>
</feature>
<reference evidence="2 3" key="1">
    <citation type="submission" date="2020-07" db="EMBL/GenBank/DDBJ databases">
        <title>Sequencing the genomes of 1000 actinobacteria strains.</title>
        <authorList>
            <person name="Klenk H.-P."/>
        </authorList>
    </citation>
    <scope>NUCLEOTIDE SEQUENCE [LARGE SCALE GENOMIC DNA]</scope>
    <source>
        <strain evidence="2 3">DSM 21349</strain>
    </source>
</reference>
<protein>
    <submittedName>
        <fullName evidence="2">Uncharacterized protein</fullName>
    </submittedName>
</protein>
<accession>A0A7W3P8I4</accession>
<dbReference type="Proteomes" id="UP000580910">
    <property type="component" value="Unassembled WGS sequence"/>
</dbReference>
<gene>
    <name evidence="2" type="ORF">FB382_000758</name>
</gene>
<evidence type="ECO:0000313" key="3">
    <source>
        <dbReference type="Proteomes" id="UP000580910"/>
    </source>
</evidence>
<comment type="caution">
    <text evidence="2">The sequence shown here is derived from an EMBL/GenBank/DDBJ whole genome shotgun (WGS) entry which is preliminary data.</text>
</comment>
<evidence type="ECO:0000313" key="2">
    <source>
        <dbReference type="EMBL" id="MBA8802467.1"/>
    </source>
</evidence>
<evidence type="ECO:0000256" key="1">
    <source>
        <dbReference type="SAM" id="MobiDB-lite"/>
    </source>
</evidence>
<dbReference type="EMBL" id="JACGXA010000001">
    <property type="protein sequence ID" value="MBA8802467.1"/>
    <property type="molecule type" value="Genomic_DNA"/>
</dbReference>